<dbReference type="EMBL" id="JAHQIW010005260">
    <property type="protein sequence ID" value="KAJ1365412.1"/>
    <property type="molecule type" value="Genomic_DNA"/>
</dbReference>
<keyword evidence="2" id="KW-1185">Reference proteome</keyword>
<protein>
    <submittedName>
        <fullName evidence="1">Uncharacterized protein</fullName>
    </submittedName>
</protein>
<reference evidence="1" key="1">
    <citation type="submission" date="2021-06" db="EMBL/GenBank/DDBJ databases">
        <title>Parelaphostrongylus tenuis whole genome reference sequence.</title>
        <authorList>
            <person name="Garwood T.J."/>
            <person name="Larsen P.A."/>
            <person name="Fountain-Jones N.M."/>
            <person name="Garbe J.R."/>
            <person name="Macchietto M.G."/>
            <person name="Kania S.A."/>
            <person name="Gerhold R.W."/>
            <person name="Richards J.E."/>
            <person name="Wolf T.M."/>
        </authorList>
    </citation>
    <scope>NUCLEOTIDE SEQUENCE</scope>
    <source>
        <strain evidence="1">MNPRO001-30</strain>
        <tissue evidence="1">Meninges</tissue>
    </source>
</reference>
<dbReference type="AlphaFoldDB" id="A0AAD5QXC8"/>
<organism evidence="1 2">
    <name type="scientific">Parelaphostrongylus tenuis</name>
    <name type="common">Meningeal worm</name>
    <dbReference type="NCBI Taxonomy" id="148309"/>
    <lineage>
        <taxon>Eukaryota</taxon>
        <taxon>Metazoa</taxon>
        <taxon>Ecdysozoa</taxon>
        <taxon>Nematoda</taxon>
        <taxon>Chromadorea</taxon>
        <taxon>Rhabditida</taxon>
        <taxon>Rhabditina</taxon>
        <taxon>Rhabditomorpha</taxon>
        <taxon>Strongyloidea</taxon>
        <taxon>Metastrongylidae</taxon>
        <taxon>Parelaphostrongylus</taxon>
    </lineage>
</organism>
<dbReference type="Proteomes" id="UP001196413">
    <property type="component" value="Unassembled WGS sequence"/>
</dbReference>
<sequence length="58" mass="6047">MAGEGVGGLARSSITGALAKCDFDAWTAYFTDRADSSTFPRSCCLFNSSMEAGASFIP</sequence>
<accession>A0AAD5QXC8</accession>
<proteinExistence type="predicted"/>
<gene>
    <name evidence="1" type="ORF">KIN20_025702</name>
</gene>
<evidence type="ECO:0000313" key="2">
    <source>
        <dbReference type="Proteomes" id="UP001196413"/>
    </source>
</evidence>
<comment type="caution">
    <text evidence="1">The sequence shown here is derived from an EMBL/GenBank/DDBJ whole genome shotgun (WGS) entry which is preliminary data.</text>
</comment>
<name>A0AAD5QXC8_PARTN</name>
<evidence type="ECO:0000313" key="1">
    <source>
        <dbReference type="EMBL" id="KAJ1365412.1"/>
    </source>
</evidence>